<name>A0A2P2QFK1_RHIMU</name>
<dbReference type="AlphaFoldDB" id="A0A2P2QFK1"/>
<accession>A0A2P2QFK1</accession>
<sequence length="61" mass="7311">MLEQCFENVFMSSKLLNWETIMMPDLSFHYHTEHNLLKWVELDRTASKSRGPVNCKERPEL</sequence>
<protein>
    <submittedName>
        <fullName evidence="1">Uncharacterized protein</fullName>
    </submittedName>
</protein>
<evidence type="ECO:0000313" key="1">
    <source>
        <dbReference type="EMBL" id="MBX65792.1"/>
    </source>
</evidence>
<reference evidence="1" key="1">
    <citation type="submission" date="2018-02" db="EMBL/GenBank/DDBJ databases">
        <title>Rhizophora mucronata_Transcriptome.</title>
        <authorList>
            <person name="Meera S.P."/>
            <person name="Sreeshan A."/>
            <person name="Augustine A."/>
        </authorList>
    </citation>
    <scope>NUCLEOTIDE SEQUENCE</scope>
    <source>
        <tissue evidence="1">Leaf</tissue>
    </source>
</reference>
<proteinExistence type="predicted"/>
<dbReference type="EMBL" id="GGEC01085308">
    <property type="protein sequence ID" value="MBX65792.1"/>
    <property type="molecule type" value="Transcribed_RNA"/>
</dbReference>
<organism evidence="1">
    <name type="scientific">Rhizophora mucronata</name>
    <name type="common">Asiatic mangrove</name>
    <dbReference type="NCBI Taxonomy" id="61149"/>
    <lineage>
        <taxon>Eukaryota</taxon>
        <taxon>Viridiplantae</taxon>
        <taxon>Streptophyta</taxon>
        <taxon>Embryophyta</taxon>
        <taxon>Tracheophyta</taxon>
        <taxon>Spermatophyta</taxon>
        <taxon>Magnoliopsida</taxon>
        <taxon>eudicotyledons</taxon>
        <taxon>Gunneridae</taxon>
        <taxon>Pentapetalae</taxon>
        <taxon>rosids</taxon>
        <taxon>fabids</taxon>
        <taxon>Malpighiales</taxon>
        <taxon>Rhizophoraceae</taxon>
        <taxon>Rhizophora</taxon>
    </lineage>
</organism>